<accession>A0AAE3VHY3</accession>
<proteinExistence type="predicted"/>
<reference evidence="1" key="1">
    <citation type="submission" date="2023-07" db="EMBL/GenBank/DDBJ databases">
        <title>Genomic Encyclopedia of Type Strains, Phase IV (KMG-IV): sequencing the most valuable type-strain genomes for metagenomic binning, comparative biology and taxonomic classification.</title>
        <authorList>
            <person name="Goeker M."/>
        </authorList>
    </citation>
    <scope>NUCLEOTIDE SEQUENCE</scope>
    <source>
        <strain evidence="1">DSM 24202</strain>
    </source>
</reference>
<organism evidence="1 2">
    <name type="scientific">Oligosphaera ethanolica</name>
    <dbReference type="NCBI Taxonomy" id="760260"/>
    <lineage>
        <taxon>Bacteria</taxon>
        <taxon>Pseudomonadati</taxon>
        <taxon>Lentisphaerota</taxon>
        <taxon>Oligosphaeria</taxon>
        <taxon>Oligosphaerales</taxon>
        <taxon>Oligosphaeraceae</taxon>
        <taxon>Oligosphaera</taxon>
    </lineage>
</organism>
<name>A0AAE3VHY3_9BACT</name>
<dbReference type="EMBL" id="JAUSVL010000001">
    <property type="protein sequence ID" value="MDQ0290838.1"/>
    <property type="molecule type" value="Genomic_DNA"/>
</dbReference>
<dbReference type="Pfam" id="PF06545">
    <property type="entry name" value="AllG"/>
    <property type="match status" value="1"/>
</dbReference>
<dbReference type="InterPro" id="IPR009499">
    <property type="entry name" value="AllG-like"/>
</dbReference>
<dbReference type="AlphaFoldDB" id="A0AAE3VHY3"/>
<dbReference type="Gene3D" id="1.10.10.660">
    <property type="entry name" value="conserved protein of unknown function from Enterococcus faecalis V583"/>
    <property type="match status" value="1"/>
</dbReference>
<dbReference type="Gene3D" id="3.90.1710.10">
    <property type="entry name" value="Enterococcus faecalis V583 domain"/>
    <property type="match status" value="1"/>
</dbReference>
<dbReference type="Proteomes" id="UP001238163">
    <property type="component" value="Unassembled WGS sequence"/>
</dbReference>
<evidence type="ECO:0008006" key="3">
    <source>
        <dbReference type="Google" id="ProtNLM"/>
    </source>
</evidence>
<sequence length="479" mass="51350">MTTALPIRSPLKVICIGAEVFADALREQAIETIQLQWSPPAESVRNFQRQLCELRASPLAGKIAAANAKVIESLLNADPCWVDMKPAIDVVPGLTPNMILKSGPPLPWEQLCPTQRMGICNGVIYEGLATCEAEAEALVRSGKIEYHAANDFAVVGPGAGIVTPSMIVNVVEDRHSGKRGYCAPFEGPNKGGLSGWGIYNADIKKHLDLLRDVVGPIFAKMLKRIEGIPMKAIITRGGEMGDETHSRQEAESLILINKLFFLLFAEPAIPADTLRCCVDFLDKTPRFFHPLGMASAMATLQAMKHVEYSTVVTAQVGNGVEYGIKVSSMGDQWFTAPSPQLKGMFLSSDTRQEDVLPWIGDSCILEAIGLGGFAAAASPAVARLTGGTFADAIAQSREMADICLCENRNFLLPALDYAGSPAGIDMLKVLATGIQPVLHGGMISKTGKRMGAGMTRVPLECFAQAFTAFAAKYREGIPG</sequence>
<evidence type="ECO:0000313" key="1">
    <source>
        <dbReference type="EMBL" id="MDQ0290838.1"/>
    </source>
</evidence>
<dbReference type="InterPro" id="IPR024033">
    <property type="entry name" value="OXTCase_su_AllG_h-dom"/>
</dbReference>
<protein>
    <recommendedName>
        <fullName evidence="3">DUF1116 domain-containing protein</fullName>
    </recommendedName>
</protein>
<dbReference type="RefSeq" id="WP_307262793.1">
    <property type="nucleotide sequence ID" value="NZ_JAUSVL010000001.1"/>
</dbReference>
<evidence type="ECO:0000313" key="2">
    <source>
        <dbReference type="Proteomes" id="UP001238163"/>
    </source>
</evidence>
<gene>
    <name evidence="1" type="ORF">J3R75_002945</name>
</gene>
<keyword evidence="2" id="KW-1185">Reference proteome</keyword>
<comment type="caution">
    <text evidence="1">The sequence shown here is derived from an EMBL/GenBank/DDBJ whole genome shotgun (WGS) entry which is preliminary data.</text>
</comment>
<dbReference type="Gene3D" id="3.40.50.720">
    <property type="entry name" value="NAD(P)-binding Rossmann-like Domain"/>
    <property type="match status" value="1"/>
</dbReference>
<dbReference type="Gene3D" id="3.90.1700.10">
    <property type="entry name" value="v583 domain like"/>
    <property type="match status" value="1"/>
</dbReference>